<protein>
    <submittedName>
        <fullName evidence="2">Uncharacterized protein</fullName>
    </submittedName>
</protein>
<dbReference type="KEGG" id="aalt:CC77DRAFT_118567"/>
<feature type="compositionally biased region" description="Polar residues" evidence="1">
    <location>
        <begin position="128"/>
        <end position="141"/>
    </location>
</feature>
<dbReference type="EMBL" id="KV441479">
    <property type="protein sequence ID" value="OAG20286.1"/>
    <property type="molecule type" value="Genomic_DNA"/>
</dbReference>
<name>A0A177DLA9_ALTAL</name>
<evidence type="ECO:0000313" key="2">
    <source>
        <dbReference type="EMBL" id="OAG20286.1"/>
    </source>
</evidence>
<dbReference type="Proteomes" id="UP000077248">
    <property type="component" value="Unassembled WGS sequence"/>
</dbReference>
<dbReference type="GeneID" id="29115715"/>
<organism evidence="2 3">
    <name type="scientific">Alternaria alternata</name>
    <name type="common">Alternaria rot fungus</name>
    <name type="synonym">Torula alternata</name>
    <dbReference type="NCBI Taxonomy" id="5599"/>
    <lineage>
        <taxon>Eukaryota</taxon>
        <taxon>Fungi</taxon>
        <taxon>Dikarya</taxon>
        <taxon>Ascomycota</taxon>
        <taxon>Pezizomycotina</taxon>
        <taxon>Dothideomycetes</taxon>
        <taxon>Pleosporomycetidae</taxon>
        <taxon>Pleosporales</taxon>
        <taxon>Pleosporineae</taxon>
        <taxon>Pleosporaceae</taxon>
        <taxon>Alternaria</taxon>
        <taxon>Alternaria sect. Alternaria</taxon>
        <taxon>Alternaria alternata complex</taxon>
    </lineage>
</organism>
<dbReference type="AlphaFoldDB" id="A0A177DLA9"/>
<feature type="region of interest" description="Disordered" evidence="1">
    <location>
        <begin position="127"/>
        <end position="162"/>
    </location>
</feature>
<evidence type="ECO:0000256" key="1">
    <source>
        <dbReference type="SAM" id="MobiDB-lite"/>
    </source>
</evidence>
<keyword evidence="3" id="KW-1185">Reference proteome</keyword>
<evidence type="ECO:0000313" key="3">
    <source>
        <dbReference type="Proteomes" id="UP000077248"/>
    </source>
</evidence>
<reference evidence="2 3" key="1">
    <citation type="submission" date="2016-05" db="EMBL/GenBank/DDBJ databases">
        <title>Comparative analysis of secretome profiles of manganese(II)-oxidizing ascomycete fungi.</title>
        <authorList>
            <consortium name="DOE Joint Genome Institute"/>
            <person name="Zeiner C.A."/>
            <person name="Purvine S.O."/>
            <person name="Zink E.M."/>
            <person name="Wu S."/>
            <person name="Pasa-Tolic L."/>
            <person name="Chaput D.L."/>
            <person name="Haridas S."/>
            <person name="Grigoriev I.V."/>
            <person name="Santelli C.M."/>
            <person name="Hansel C.M."/>
        </authorList>
    </citation>
    <scope>NUCLEOTIDE SEQUENCE [LARGE SCALE GENOMIC DNA]</scope>
    <source>
        <strain evidence="2 3">SRC1lrK2f</strain>
    </source>
</reference>
<proteinExistence type="predicted"/>
<feature type="compositionally biased region" description="Basic and acidic residues" evidence="1">
    <location>
        <begin position="142"/>
        <end position="162"/>
    </location>
</feature>
<dbReference type="VEuPathDB" id="FungiDB:CC77DRAFT_118567"/>
<sequence length="194" mass="20293">MCCIFPTRRHKPSEHQVVNSDLRQATAASSTPKRQPARLIKLNPIASTKPVQTRDAAIPLPPRYRSRASDIPRVQDVTDPAIRSLLFGPFAQIDHHQHYGSGFGARPNVIHHDPGCAGDRGCTRGGNDDSTNSVHPSSTCSTKDDFGSGEHDISSHGGHEAFGHAGMDTIGFGGGHGLDIAGGDGGGDGGGGCD</sequence>
<dbReference type="RefSeq" id="XP_018385707.1">
    <property type="nucleotide sequence ID" value="XM_018530121.1"/>
</dbReference>
<gene>
    <name evidence="2" type="ORF">CC77DRAFT_118567</name>
</gene>
<accession>A0A177DLA9</accession>